<name>A0A4R3Q9X3_RHISU</name>
<gene>
    <name evidence="1" type="ORF">EV132_103338</name>
</gene>
<dbReference type="Proteomes" id="UP000294576">
    <property type="component" value="Unassembled WGS sequence"/>
</dbReference>
<accession>A0A4R3Q9X3</accession>
<organism evidence="1 2">
    <name type="scientific">Rhizobium sullae</name>
    <name type="common">Rhizobium hedysari</name>
    <dbReference type="NCBI Taxonomy" id="50338"/>
    <lineage>
        <taxon>Bacteria</taxon>
        <taxon>Pseudomonadati</taxon>
        <taxon>Pseudomonadota</taxon>
        <taxon>Alphaproteobacteria</taxon>
        <taxon>Hyphomicrobiales</taxon>
        <taxon>Rhizobiaceae</taxon>
        <taxon>Rhizobium/Agrobacterium group</taxon>
        <taxon>Rhizobium</taxon>
    </lineage>
</organism>
<reference evidence="1 2" key="1">
    <citation type="submission" date="2019-03" db="EMBL/GenBank/DDBJ databases">
        <title>Genomic Encyclopedia of Type Strains, Phase IV (KMG-V): Genome sequencing to study the core and pangenomes of soil and plant-associated prokaryotes.</title>
        <authorList>
            <person name="Whitman W."/>
        </authorList>
    </citation>
    <scope>NUCLEOTIDE SEQUENCE [LARGE SCALE GENOMIC DNA]</scope>
    <source>
        <strain evidence="1 2">Hc14</strain>
    </source>
</reference>
<sequence length="179" mass="19357">MISVGSGQRSSFLLEGYSVNVVLRFIVLGPPAPPDCPPWRDILHDGYALHNSVMAIVDREFSLTRNQKLVLHAIEASPIPVSEGTGIRHPLPVYRALEKLIALRLVYRLHTIASFIAAAAIADPLAAQSHLVFTICDVCGRVSALFDKVLGAQLTNVTRDASRSPIWKFAGAAPHAASQ</sequence>
<dbReference type="EMBL" id="SMBH01000003">
    <property type="protein sequence ID" value="TCU18218.1"/>
    <property type="molecule type" value="Genomic_DNA"/>
</dbReference>
<dbReference type="AlphaFoldDB" id="A0A4R3Q9X3"/>
<comment type="caution">
    <text evidence="1">The sequence shown here is derived from an EMBL/GenBank/DDBJ whole genome shotgun (WGS) entry which is preliminary data.</text>
</comment>
<protein>
    <submittedName>
        <fullName evidence="1">Uncharacterized protein</fullName>
    </submittedName>
</protein>
<evidence type="ECO:0000313" key="2">
    <source>
        <dbReference type="Proteomes" id="UP000294576"/>
    </source>
</evidence>
<proteinExistence type="predicted"/>
<evidence type="ECO:0000313" key="1">
    <source>
        <dbReference type="EMBL" id="TCU18218.1"/>
    </source>
</evidence>